<comment type="cofactor">
    <cofactor evidence="1">
        <name>pyridoxal 5'-phosphate</name>
        <dbReference type="ChEBI" id="CHEBI:597326"/>
    </cofactor>
</comment>
<dbReference type="InterPro" id="IPR010977">
    <property type="entry name" value="Aromatic_deC"/>
</dbReference>
<accession>A0A7J7N8J9</accession>
<keyword evidence="2" id="KW-0456">Lyase</keyword>
<evidence type="ECO:0000256" key="1">
    <source>
        <dbReference type="ARBA" id="ARBA00001933"/>
    </source>
</evidence>
<dbReference type="PANTHER" id="PTHR11999:SF169">
    <property type="entry name" value="TYROSINE DECARBOXYLASE 1-LIKE"/>
    <property type="match status" value="1"/>
</dbReference>
<sequence length="109" mass="12473">MGSLPVEIFNPLNPDSFSDESQVVVDFLAEYYKDVKNYPVQSQVKPGYLKKFCSDIAPYSLESLESILEDVRDHIIPGLTHWQSPNFFGYFQANVKHCGFSTKDALHWP</sequence>
<keyword evidence="2" id="KW-0210">Decarboxylase</keyword>
<dbReference type="GO" id="GO:0030170">
    <property type="term" value="F:pyridoxal phosphate binding"/>
    <property type="evidence" value="ECO:0007669"/>
    <property type="project" value="InterPro"/>
</dbReference>
<evidence type="ECO:0000256" key="3">
    <source>
        <dbReference type="ARBA" id="ARBA00022898"/>
    </source>
</evidence>
<dbReference type="InterPro" id="IPR002129">
    <property type="entry name" value="PyrdxlP-dep_de-COase"/>
</dbReference>
<proteinExistence type="predicted"/>
<organism evidence="5 6">
    <name type="scientific">Kingdonia uniflora</name>
    <dbReference type="NCBI Taxonomy" id="39325"/>
    <lineage>
        <taxon>Eukaryota</taxon>
        <taxon>Viridiplantae</taxon>
        <taxon>Streptophyta</taxon>
        <taxon>Embryophyta</taxon>
        <taxon>Tracheophyta</taxon>
        <taxon>Spermatophyta</taxon>
        <taxon>Magnoliopsida</taxon>
        <taxon>Ranunculales</taxon>
        <taxon>Circaeasteraceae</taxon>
        <taxon>Kingdonia</taxon>
    </lineage>
</organism>
<comment type="caution">
    <text evidence="5">The sequence shown here is derived from an EMBL/GenBank/DDBJ whole genome shotgun (WGS) entry which is preliminary data.</text>
</comment>
<dbReference type="AlphaFoldDB" id="A0A7J7N8J9"/>
<evidence type="ECO:0000256" key="4">
    <source>
        <dbReference type="ARBA" id="ARBA00023470"/>
    </source>
</evidence>
<dbReference type="InterPro" id="IPR015424">
    <property type="entry name" value="PyrdxlP-dep_Trfase"/>
</dbReference>
<dbReference type="GO" id="GO:0006520">
    <property type="term" value="P:amino acid metabolic process"/>
    <property type="evidence" value="ECO:0007669"/>
    <property type="project" value="InterPro"/>
</dbReference>
<dbReference type="Gene3D" id="1.20.1340.10">
    <property type="entry name" value="dopa decarboxylase, N-terminal domain"/>
    <property type="match status" value="1"/>
</dbReference>
<evidence type="ECO:0000313" key="6">
    <source>
        <dbReference type="Proteomes" id="UP000541444"/>
    </source>
</evidence>
<evidence type="ECO:0000313" key="5">
    <source>
        <dbReference type="EMBL" id="KAF6163354.1"/>
    </source>
</evidence>
<protein>
    <recommendedName>
        <fullName evidence="4">tyrosine decarboxylase</fullName>
        <ecNumber evidence="4">4.1.1.25</ecNumber>
    </recommendedName>
</protein>
<dbReference type="SUPFAM" id="SSF53383">
    <property type="entry name" value="PLP-dependent transferases"/>
    <property type="match status" value="1"/>
</dbReference>
<dbReference type="EMBL" id="JACGCM010000999">
    <property type="protein sequence ID" value="KAF6163354.1"/>
    <property type="molecule type" value="Genomic_DNA"/>
</dbReference>
<keyword evidence="6" id="KW-1185">Reference proteome</keyword>
<dbReference type="GO" id="GO:0019752">
    <property type="term" value="P:carboxylic acid metabolic process"/>
    <property type="evidence" value="ECO:0007669"/>
    <property type="project" value="InterPro"/>
</dbReference>
<dbReference type="GO" id="GO:0004837">
    <property type="term" value="F:tyrosine decarboxylase activity"/>
    <property type="evidence" value="ECO:0007669"/>
    <property type="project" value="UniProtKB-EC"/>
</dbReference>
<evidence type="ECO:0000256" key="2">
    <source>
        <dbReference type="ARBA" id="ARBA00022793"/>
    </source>
</evidence>
<dbReference type="Proteomes" id="UP000541444">
    <property type="component" value="Unassembled WGS sequence"/>
</dbReference>
<name>A0A7J7N8J9_9MAGN</name>
<keyword evidence="3" id="KW-0663">Pyridoxal phosphate</keyword>
<dbReference type="GO" id="GO:0005737">
    <property type="term" value="C:cytoplasm"/>
    <property type="evidence" value="ECO:0007669"/>
    <property type="project" value="TreeGrafter"/>
</dbReference>
<dbReference type="PANTHER" id="PTHR11999">
    <property type="entry name" value="GROUP II PYRIDOXAL-5-PHOSPHATE DECARBOXYLASE"/>
    <property type="match status" value="1"/>
</dbReference>
<dbReference type="Pfam" id="PF00282">
    <property type="entry name" value="Pyridoxal_deC"/>
    <property type="match status" value="1"/>
</dbReference>
<dbReference type="PRINTS" id="PR00800">
    <property type="entry name" value="YHDCRBOXLASE"/>
</dbReference>
<reference evidence="5 6" key="1">
    <citation type="journal article" date="2020" name="IScience">
        <title>Genome Sequencing of the Endangered Kingdonia uniflora (Circaeasteraceae, Ranunculales) Reveals Potential Mechanisms of Evolutionary Specialization.</title>
        <authorList>
            <person name="Sun Y."/>
            <person name="Deng T."/>
            <person name="Zhang A."/>
            <person name="Moore M.J."/>
            <person name="Landis J.B."/>
            <person name="Lin N."/>
            <person name="Zhang H."/>
            <person name="Zhang X."/>
            <person name="Huang J."/>
            <person name="Zhang X."/>
            <person name="Sun H."/>
            <person name="Wang H."/>
        </authorList>
    </citation>
    <scope>NUCLEOTIDE SEQUENCE [LARGE SCALE GENOMIC DNA]</scope>
    <source>
        <strain evidence="5">TB1705</strain>
        <tissue evidence="5">Leaf</tissue>
    </source>
</reference>
<dbReference type="OrthoDB" id="639767at2759"/>
<dbReference type="EC" id="4.1.1.25" evidence="4"/>
<gene>
    <name evidence="5" type="ORF">GIB67_025218</name>
</gene>